<protein>
    <submittedName>
        <fullName evidence="2">Uncharacterized protein</fullName>
    </submittedName>
</protein>
<evidence type="ECO:0000256" key="1">
    <source>
        <dbReference type="SAM" id="MobiDB-lite"/>
    </source>
</evidence>
<sequence length="83" mass="9522">MNRAEQFLKDAIRKTGANPDYDQTQKKAHFPSAYEGTRTTSMSLRCEILTTRGKVSFGTRGVKWGAEWGKQPTRRVHDNYVDE</sequence>
<dbReference type="AlphaFoldDB" id="A0ABD1E6P4"/>
<comment type="caution">
    <text evidence="2">The sequence shown here is derived from an EMBL/GenBank/DDBJ whole genome shotgun (WGS) entry which is preliminary data.</text>
</comment>
<dbReference type="Proteomes" id="UP001566132">
    <property type="component" value="Unassembled WGS sequence"/>
</dbReference>
<feature type="compositionally biased region" description="Basic and acidic residues" evidence="1">
    <location>
        <begin position="1"/>
        <end position="13"/>
    </location>
</feature>
<reference evidence="2 3" key="1">
    <citation type="submission" date="2024-05" db="EMBL/GenBank/DDBJ databases">
        <title>Genetic variation in Jamaican populations of the coffee berry borer (Hypothenemus hampei).</title>
        <authorList>
            <person name="Errbii M."/>
            <person name="Myrie A."/>
        </authorList>
    </citation>
    <scope>NUCLEOTIDE SEQUENCE [LARGE SCALE GENOMIC DNA]</scope>
    <source>
        <strain evidence="2">JA-Hopewell-2020-01-JO</strain>
        <tissue evidence="2">Whole body</tissue>
    </source>
</reference>
<keyword evidence="3" id="KW-1185">Reference proteome</keyword>
<accession>A0ABD1E6P4</accession>
<proteinExistence type="predicted"/>
<feature type="region of interest" description="Disordered" evidence="1">
    <location>
        <begin position="1"/>
        <end position="28"/>
    </location>
</feature>
<dbReference type="EMBL" id="JBDJPC010000010">
    <property type="protein sequence ID" value="KAL1490045.1"/>
    <property type="molecule type" value="Genomic_DNA"/>
</dbReference>
<evidence type="ECO:0000313" key="2">
    <source>
        <dbReference type="EMBL" id="KAL1490045.1"/>
    </source>
</evidence>
<evidence type="ECO:0000313" key="3">
    <source>
        <dbReference type="Proteomes" id="UP001566132"/>
    </source>
</evidence>
<name>A0ABD1E6P4_HYPHA</name>
<gene>
    <name evidence="2" type="ORF">ABEB36_012789</name>
</gene>
<organism evidence="2 3">
    <name type="scientific">Hypothenemus hampei</name>
    <name type="common">Coffee berry borer</name>
    <dbReference type="NCBI Taxonomy" id="57062"/>
    <lineage>
        <taxon>Eukaryota</taxon>
        <taxon>Metazoa</taxon>
        <taxon>Ecdysozoa</taxon>
        <taxon>Arthropoda</taxon>
        <taxon>Hexapoda</taxon>
        <taxon>Insecta</taxon>
        <taxon>Pterygota</taxon>
        <taxon>Neoptera</taxon>
        <taxon>Endopterygota</taxon>
        <taxon>Coleoptera</taxon>
        <taxon>Polyphaga</taxon>
        <taxon>Cucujiformia</taxon>
        <taxon>Curculionidae</taxon>
        <taxon>Scolytinae</taxon>
        <taxon>Hypothenemus</taxon>
    </lineage>
</organism>